<accession>T0Q2W9</accession>
<evidence type="ECO:0000313" key="1">
    <source>
        <dbReference type="EMBL" id="EQC28891.1"/>
    </source>
</evidence>
<dbReference type="OrthoDB" id="95392at2759"/>
<dbReference type="InterPro" id="IPR029058">
    <property type="entry name" value="AB_hydrolase_fold"/>
</dbReference>
<protein>
    <submittedName>
        <fullName evidence="1">Uncharacterized protein</fullName>
    </submittedName>
</protein>
<proteinExistence type="predicted"/>
<sequence length="302" mass="31824">MANDTVATPTHLDDTLLTTPPTPKRCVGEATCACKGKKKPCLFVHGVGNKDSSAPTPTFSDTWGDVQNSAPCCSSFAFAHYESVRRGWTRPEVQTEFCNTALSIGTSGGKTIDNVILVTFSMGNLVAAGAIANDVCKLGDGVTWVAIAGPMQGSKAANLLEKKCSACGMDGALFGLCPVTEPYFQMKAEDTVDANLKKAFQDAQTARKRANKVLCGINSSGLASLASPVLSSIGAEAFPPGTLQDGVVDFDSCSVGFSKFSTDAEAGANYKASINHFDTSFRNGDGWWGADRMPVKWFECAL</sequence>
<dbReference type="RefSeq" id="XP_008617708.1">
    <property type="nucleotide sequence ID" value="XM_008619486.1"/>
</dbReference>
<name>T0Q2W9_SAPDV</name>
<evidence type="ECO:0000313" key="2">
    <source>
        <dbReference type="Proteomes" id="UP000030762"/>
    </source>
</evidence>
<dbReference type="InParanoid" id="T0Q2W9"/>
<dbReference type="eggNOG" id="ENOG502S48E">
    <property type="taxonomic scope" value="Eukaryota"/>
</dbReference>
<dbReference type="VEuPathDB" id="FungiDB:SDRG_13401"/>
<organism evidence="1 2">
    <name type="scientific">Saprolegnia diclina (strain VS20)</name>
    <dbReference type="NCBI Taxonomy" id="1156394"/>
    <lineage>
        <taxon>Eukaryota</taxon>
        <taxon>Sar</taxon>
        <taxon>Stramenopiles</taxon>
        <taxon>Oomycota</taxon>
        <taxon>Saprolegniomycetes</taxon>
        <taxon>Saprolegniales</taxon>
        <taxon>Saprolegniaceae</taxon>
        <taxon>Saprolegnia</taxon>
    </lineage>
</organism>
<keyword evidence="2" id="KW-1185">Reference proteome</keyword>
<dbReference type="GeneID" id="19954128"/>
<dbReference type="AlphaFoldDB" id="T0Q2W9"/>
<dbReference type="EMBL" id="JH767190">
    <property type="protein sequence ID" value="EQC28891.1"/>
    <property type="molecule type" value="Genomic_DNA"/>
</dbReference>
<dbReference type="PANTHER" id="PTHR22538">
    <property type="entry name" value="CILIA- AND FLAGELLA-ASSOCIATED PROTEIN 74"/>
    <property type="match status" value="1"/>
</dbReference>
<dbReference type="PANTHER" id="PTHR22538:SF1">
    <property type="entry name" value="VWFD DOMAIN-CONTAINING PROTEIN"/>
    <property type="match status" value="1"/>
</dbReference>
<dbReference type="Gene3D" id="3.40.50.1820">
    <property type="entry name" value="alpha/beta hydrolase"/>
    <property type="match status" value="1"/>
</dbReference>
<dbReference type="OMA" id="MGNINGH"/>
<gene>
    <name evidence="1" type="ORF">SDRG_13401</name>
</gene>
<reference evidence="1 2" key="1">
    <citation type="submission" date="2012-04" db="EMBL/GenBank/DDBJ databases">
        <title>The Genome Sequence of Saprolegnia declina VS20.</title>
        <authorList>
            <consortium name="The Broad Institute Genome Sequencing Platform"/>
            <person name="Russ C."/>
            <person name="Nusbaum C."/>
            <person name="Tyler B."/>
            <person name="van West P."/>
            <person name="Dieguez-Uribeondo J."/>
            <person name="de Bruijn I."/>
            <person name="Tripathy S."/>
            <person name="Jiang R."/>
            <person name="Young S.K."/>
            <person name="Zeng Q."/>
            <person name="Gargeya S."/>
            <person name="Fitzgerald M."/>
            <person name="Haas B."/>
            <person name="Abouelleil A."/>
            <person name="Alvarado L."/>
            <person name="Arachchi H.M."/>
            <person name="Berlin A."/>
            <person name="Chapman S.B."/>
            <person name="Goldberg J."/>
            <person name="Griggs A."/>
            <person name="Gujja S."/>
            <person name="Hansen M."/>
            <person name="Howarth C."/>
            <person name="Imamovic A."/>
            <person name="Larimer J."/>
            <person name="McCowen C."/>
            <person name="Montmayeur A."/>
            <person name="Murphy C."/>
            <person name="Neiman D."/>
            <person name="Pearson M."/>
            <person name="Priest M."/>
            <person name="Roberts A."/>
            <person name="Saif S."/>
            <person name="Shea T."/>
            <person name="Sisk P."/>
            <person name="Sykes S."/>
            <person name="Wortman J."/>
            <person name="Nusbaum C."/>
            <person name="Birren B."/>
        </authorList>
    </citation>
    <scope>NUCLEOTIDE SEQUENCE [LARGE SCALE GENOMIC DNA]</scope>
    <source>
        <strain evidence="1 2">VS20</strain>
    </source>
</reference>
<dbReference type="Proteomes" id="UP000030762">
    <property type="component" value="Unassembled WGS sequence"/>
</dbReference>